<dbReference type="RefSeq" id="WP_106389616.1">
    <property type="nucleotide sequence ID" value="NZ_PVNK01000005.1"/>
</dbReference>
<name>A0A2S9YL25_9BACT</name>
<evidence type="ECO:0000313" key="1">
    <source>
        <dbReference type="EMBL" id="PRQ05815.1"/>
    </source>
</evidence>
<protein>
    <submittedName>
        <fullName evidence="1">3-oxoacyl-(Acyl carrier protein) synthase</fullName>
    </submittedName>
</protein>
<comment type="caution">
    <text evidence="1">The sequence shown here is derived from an EMBL/GenBank/DDBJ whole genome shotgun (WGS) entry which is preliminary data.</text>
</comment>
<evidence type="ECO:0000313" key="2">
    <source>
        <dbReference type="Proteomes" id="UP000237968"/>
    </source>
</evidence>
<dbReference type="EMBL" id="PVNK01000005">
    <property type="protein sequence ID" value="PRQ05815.1"/>
    <property type="molecule type" value="Genomic_DNA"/>
</dbReference>
<dbReference type="Proteomes" id="UP000237968">
    <property type="component" value="Unassembled WGS sequence"/>
</dbReference>
<dbReference type="AlphaFoldDB" id="A0A2S9YL25"/>
<gene>
    <name evidence="1" type="ORF">ENSA5_01350</name>
</gene>
<reference evidence="1 2" key="1">
    <citation type="submission" date="2018-03" db="EMBL/GenBank/DDBJ databases">
        <title>Draft Genome Sequences of the Obligatory Marine Myxobacteria Enhygromyxa salina SWB005.</title>
        <authorList>
            <person name="Poehlein A."/>
            <person name="Moghaddam J.A."/>
            <person name="Harms H."/>
            <person name="Alanjari M."/>
            <person name="Koenig G.M."/>
            <person name="Daniel R."/>
            <person name="Schaeberle T.F."/>
        </authorList>
    </citation>
    <scope>NUCLEOTIDE SEQUENCE [LARGE SCALE GENOMIC DNA]</scope>
    <source>
        <strain evidence="1 2">SWB005</strain>
    </source>
</reference>
<keyword evidence="2" id="KW-1185">Reference proteome</keyword>
<sequence>MSTFITASGLTTAVGVGTAPACAAMRAGLDGFTDLPYLDDEQEPITGAPVPTLDWSRAAPLRAATLLATAVEELAERCRLVNLDPRGSSSFCLPNTDMPVEFTRADGSRVDAIAHLDTLIIDLPRGQLRADCCHDRSGAEDLRAANSRAGRRAGC</sequence>
<proteinExistence type="predicted"/>
<accession>A0A2S9YL25</accession>
<organism evidence="1 2">
    <name type="scientific">Enhygromyxa salina</name>
    <dbReference type="NCBI Taxonomy" id="215803"/>
    <lineage>
        <taxon>Bacteria</taxon>
        <taxon>Pseudomonadati</taxon>
        <taxon>Myxococcota</taxon>
        <taxon>Polyangia</taxon>
        <taxon>Nannocystales</taxon>
        <taxon>Nannocystaceae</taxon>
        <taxon>Enhygromyxa</taxon>
    </lineage>
</organism>